<dbReference type="RefSeq" id="WP_068848592.1">
    <property type="nucleotide sequence ID" value="NZ_LYDR01000110.1"/>
</dbReference>
<name>A0A1C3EAV4_9PLAN</name>
<evidence type="ECO:0000256" key="2">
    <source>
        <dbReference type="SAM" id="SignalP"/>
    </source>
</evidence>
<sequence>MLLKRSVTALFAICLTWLAAFPSLLMAQETDAPAESQVAVEDRVIAEIHLEGVRLSEAIEHLKEVYPGFQAIVITKSNVPATDPVLPNISLKNVKLRNILRLLEISVPGLAYETIDDGEENSDRITVFGVDPTEDAPENVLKIFSLRTILGRSDDRRAALDETLSLLQATLEAIGESNSVSMKVHEGTETVLVRGTLEQVAAVEEAIIALTPTSDELKTAKVAETSQAELEKMAAQIHQLSEALPRIVSVMEKLKQTSEATSSELAALQKRLDALEKSAAAK</sequence>
<gene>
    <name evidence="3" type="ORF">A6X21_00485</name>
</gene>
<dbReference type="AlphaFoldDB" id="A0A1C3EAV4"/>
<dbReference type="Proteomes" id="UP000094828">
    <property type="component" value="Unassembled WGS sequence"/>
</dbReference>
<evidence type="ECO:0008006" key="5">
    <source>
        <dbReference type="Google" id="ProtNLM"/>
    </source>
</evidence>
<dbReference type="OrthoDB" id="211518at2"/>
<keyword evidence="2" id="KW-0732">Signal</keyword>
<evidence type="ECO:0000313" key="4">
    <source>
        <dbReference type="Proteomes" id="UP000094828"/>
    </source>
</evidence>
<feature type="coiled-coil region" evidence="1">
    <location>
        <begin position="223"/>
        <end position="278"/>
    </location>
</feature>
<keyword evidence="4" id="KW-1185">Reference proteome</keyword>
<feature type="chain" id="PRO_5008672937" description="NolW-like domain-containing protein" evidence="2">
    <location>
        <begin position="28"/>
        <end position="282"/>
    </location>
</feature>
<dbReference type="STRING" id="1841610.A6X21_00485"/>
<evidence type="ECO:0000256" key="1">
    <source>
        <dbReference type="SAM" id="Coils"/>
    </source>
</evidence>
<accession>A0A1C3EAV4</accession>
<reference evidence="3 4" key="1">
    <citation type="submission" date="2016-05" db="EMBL/GenBank/DDBJ databases">
        <title>Genomic and physiological characterization of Planctopirus sp. isolated from fresh water lake.</title>
        <authorList>
            <person name="Subhash Y."/>
            <person name="Ramana C."/>
        </authorList>
    </citation>
    <scope>NUCLEOTIDE SEQUENCE [LARGE SCALE GENOMIC DNA]</scope>
    <source>
        <strain evidence="3 4">JC280</strain>
    </source>
</reference>
<keyword evidence="1" id="KW-0175">Coiled coil</keyword>
<evidence type="ECO:0000313" key="3">
    <source>
        <dbReference type="EMBL" id="ODA30387.1"/>
    </source>
</evidence>
<proteinExistence type="predicted"/>
<feature type="signal peptide" evidence="2">
    <location>
        <begin position="1"/>
        <end position="27"/>
    </location>
</feature>
<comment type="caution">
    <text evidence="3">The sequence shown here is derived from an EMBL/GenBank/DDBJ whole genome shotgun (WGS) entry which is preliminary data.</text>
</comment>
<protein>
    <recommendedName>
        <fullName evidence="5">NolW-like domain-containing protein</fullName>
    </recommendedName>
</protein>
<organism evidence="3 4">
    <name type="scientific">Planctopirus hydrillae</name>
    <dbReference type="NCBI Taxonomy" id="1841610"/>
    <lineage>
        <taxon>Bacteria</taxon>
        <taxon>Pseudomonadati</taxon>
        <taxon>Planctomycetota</taxon>
        <taxon>Planctomycetia</taxon>
        <taxon>Planctomycetales</taxon>
        <taxon>Planctomycetaceae</taxon>
        <taxon>Planctopirus</taxon>
    </lineage>
</organism>
<dbReference type="EMBL" id="LYDR01000110">
    <property type="protein sequence ID" value="ODA30387.1"/>
    <property type="molecule type" value="Genomic_DNA"/>
</dbReference>